<dbReference type="Proteomes" id="UP001162992">
    <property type="component" value="Chromosome 11"/>
</dbReference>
<keyword evidence="2" id="KW-1185">Reference proteome</keyword>
<sequence length="331" mass="36406">MAFAVRGTTLACSWIRHDHSLAHKLSNSKRLINTNSFLAAGESGKRNYALTRVFGCRNAQRSSLNICFSKEKRLDCFKIKISESDSSPLDDSGAEAASAVKSSALTDAKSEEKVLGVVQLGIYFGLWYLYSIIFNIYNKKTLNAFQFPWLLASFQLFAGALWMLGLWGLKLQPCPPPSKEFLKALLVPAFFHTVGHISACVSFSKFDGINLYGWITIPSLIYLFPAAILIEGAQWAAGYQQALATVGQPSTFYLWVILSGIFYQASYQALDGISPLTFSVGNTMKRVVVIIATVLVFRNPIHSLNALGSAIAIFGTFLYSQATQKPKPKAN</sequence>
<comment type="caution">
    <text evidence="1">The sequence shown here is derived from an EMBL/GenBank/DDBJ whole genome shotgun (WGS) entry which is preliminary data.</text>
</comment>
<organism evidence="1 2">
    <name type="scientific">Diphasiastrum complanatum</name>
    <name type="common">Issler's clubmoss</name>
    <name type="synonym">Lycopodium complanatum</name>
    <dbReference type="NCBI Taxonomy" id="34168"/>
    <lineage>
        <taxon>Eukaryota</taxon>
        <taxon>Viridiplantae</taxon>
        <taxon>Streptophyta</taxon>
        <taxon>Embryophyta</taxon>
        <taxon>Tracheophyta</taxon>
        <taxon>Lycopodiopsida</taxon>
        <taxon>Lycopodiales</taxon>
        <taxon>Lycopodiaceae</taxon>
        <taxon>Lycopodioideae</taxon>
        <taxon>Diphasiastrum</taxon>
    </lineage>
</organism>
<evidence type="ECO:0000313" key="1">
    <source>
        <dbReference type="EMBL" id="KAJ7539655.1"/>
    </source>
</evidence>
<protein>
    <submittedName>
        <fullName evidence="1">Uncharacterized protein</fullName>
    </submittedName>
</protein>
<dbReference type="EMBL" id="CM055102">
    <property type="protein sequence ID" value="KAJ7539655.1"/>
    <property type="molecule type" value="Genomic_DNA"/>
</dbReference>
<reference evidence="2" key="1">
    <citation type="journal article" date="2024" name="Proc. Natl. Acad. Sci. U.S.A.">
        <title>Extraordinary preservation of gene collinearity over three hundred million years revealed in homosporous lycophytes.</title>
        <authorList>
            <person name="Li C."/>
            <person name="Wickell D."/>
            <person name="Kuo L.Y."/>
            <person name="Chen X."/>
            <person name="Nie B."/>
            <person name="Liao X."/>
            <person name="Peng D."/>
            <person name="Ji J."/>
            <person name="Jenkins J."/>
            <person name="Williams M."/>
            <person name="Shu S."/>
            <person name="Plott C."/>
            <person name="Barry K."/>
            <person name="Rajasekar S."/>
            <person name="Grimwood J."/>
            <person name="Han X."/>
            <person name="Sun S."/>
            <person name="Hou Z."/>
            <person name="He W."/>
            <person name="Dai G."/>
            <person name="Sun C."/>
            <person name="Schmutz J."/>
            <person name="Leebens-Mack J.H."/>
            <person name="Li F.W."/>
            <person name="Wang L."/>
        </authorList>
    </citation>
    <scope>NUCLEOTIDE SEQUENCE [LARGE SCALE GENOMIC DNA]</scope>
    <source>
        <strain evidence="2">cv. PW_Plant_1</strain>
    </source>
</reference>
<proteinExistence type="predicted"/>
<gene>
    <name evidence="1" type="ORF">O6H91_11G104000</name>
</gene>
<accession>A0ACC2CCC9</accession>
<evidence type="ECO:0000313" key="2">
    <source>
        <dbReference type="Proteomes" id="UP001162992"/>
    </source>
</evidence>
<name>A0ACC2CCC9_DIPCM</name>